<dbReference type="InterPro" id="IPR025558">
    <property type="entry name" value="DUF4283"/>
</dbReference>
<evidence type="ECO:0000313" key="3">
    <source>
        <dbReference type="EMBL" id="RVX21330.1"/>
    </source>
</evidence>
<name>A0A438KJF7_VITVI</name>
<reference evidence="3 4" key="1">
    <citation type="journal article" date="2018" name="PLoS Genet.">
        <title>Population sequencing reveals clonal diversity and ancestral inbreeding in the grapevine cultivar Chardonnay.</title>
        <authorList>
            <person name="Roach M.J."/>
            <person name="Johnson D.L."/>
            <person name="Bohlmann J."/>
            <person name="van Vuuren H.J."/>
            <person name="Jones S.J."/>
            <person name="Pretorius I.S."/>
            <person name="Schmidt S.A."/>
            <person name="Borneman A.R."/>
        </authorList>
    </citation>
    <scope>NUCLEOTIDE SEQUENCE [LARGE SCALE GENOMIC DNA]</scope>
    <source>
        <strain evidence="4">cv. Chardonnay</strain>
        <tissue evidence="3">Leaf</tissue>
    </source>
</reference>
<evidence type="ECO:0000313" key="4">
    <source>
        <dbReference type="Proteomes" id="UP000288805"/>
    </source>
</evidence>
<dbReference type="Gene3D" id="3.60.10.10">
    <property type="entry name" value="Endonuclease/exonuclease/phosphatase"/>
    <property type="match status" value="1"/>
</dbReference>
<evidence type="ECO:0000259" key="2">
    <source>
        <dbReference type="Pfam" id="PF14111"/>
    </source>
</evidence>
<dbReference type="InterPro" id="IPR036691">
    <property type="entry name" value="Endo/exonu/phosph_ase_sf"/>
</dbReference>
<dbReference type="SUPFAM" id="SSF56219">
    <property type="entry name" value="DNase I-like"/>
    <property type="match status" value="1"/>
</dbReference>
<feature type="region of interest" description="Disordered" evidence="1">
    <location>
        <begin position="315"/>
        <end position="357"/>
    </location>
</feature>
<comment type="caution">
    <text evidence="3">The sequence shown here is derived from an EMBL/GenBank/DDBJ whole genome shotgun (WGS) entry which is preliminary data.</text>
</comment>
<accession>A0A438KJF7</accession>
<dbReference type="EMBL" id="QGNW01000005">
    <property type="protein sequence ID" value="RVX21330.1"/>
    <property type="molecule type" value="Genomic_DNA"/>
</dbReference>
<sequence>MRWEKMELSRVGRSQFVVESKSFEILVEDLGGKLKGCIWEKSRGKGQSSGWNSLAERLRGLGVAPTGGLKVTSGPEDSLRMRGGSKVLWREKGVEVKSFADAVKSTPGRVGKSWTLQHWALKGNLRVVVLGKGLLLFDFELPHEAKRVLARGKRSIKENFIILDRWNPEVGCLCKNSNANEAWVRVVGLPHLHLWSLEVFKRIGDGCGALVGVSTLVHIGGASGKFLRGGQSKGRRCEDVSLAGGNPSTPPVEVSGIESDVRGKVGVSVGLVRRGRESSFNNLNDFVLGPEGLCCGPSCEPNGLEIGRSKAVSVDATGEGALDGDKPPVTLSRAQSEPSISKERGISGGASGDDNPLVRLSRDALPTEAFETTERGSMTIEALREEAARYIESLSFPVGGQELSSSTPSSGFGRAMLNEGNGEMASEGRSLWLEKVWGGEFEELLQDPEGKVVDGQQLPSEVQQVPGYVLGGSSQSWCGKILGLGCSECKEGNWWGGWILVDLYGGLRTYIEKIQRTIWEELGVIRGLWSDPWCIGGDFNVIRFPSERSRVGRLFRSMRRFSEVIDELALRDLPLQEEPFTWSGGLNGQSRWGGVRRGPIPFRFENMWLKEEGFKELLKGWWQVEELEQGSFWKNGVNKRLALDKVSFWDDQERLRVLNEQELEARKEAREDFKKWALMEEISWRQKSRETWLKEGDKNTGFFHKMANSNRRRNCLKKIKVNGIWLLEDQEIQRGVMRAYQNLLSDPGGWHPSMNSLEFDRIGLRRQLGWRRCFLWKRPISLVGGLYKLLAKVLANRLKKVVSKVASSTQNAFVEGRQILDAALIANKAIYSLLKRDETGMEALSCLINRAVRRGFLTGCKIRERGGNGIQVSHLLFVDDTLSINLNKSEILPVGRVENVEVLASELGCKVGTLPSTYLGLPLGAPHKSMVVRDGVEERMRKRLALWKRQFISKGGRITLIQSTLKGEIWKDIWCGNNSICETYPSLFALAVSKDAWVADYWDSLGEVGGWIPRFSRPFNDWEVEAVERLLSTLQGKRLAASLEDRVSRFRGASFGALVFLQRCFLCCAEEETINNILVHCPKARVMWDLVFSLFGVTWVLPLTIRDTLLGWFASFVDKKRGKTWQAAPLYLFWTVWKERNNVCNLFSWAKACLEVGPLSLINFVDWLGSC</sequence>
<evidence type="ECO:0000256" key="1">
    <source>
        <dbReference type="SAM" id="MobiDB-lite"/>
    </source>
</evidence>
<gene>
    <name evidence="3" type="ORF">CK203_002101</name>
</gene>
<organism evidence="3 4">
    <name type="scientific">Vitis vinifera</name>
    <name type="common">Grape</name>
    <dbReference type="NCBI Taxonomy" id="29760"/>
    <lineage>
        <taxon>Eukaryota</taxon>
        <taxon>Viridiplantae</taxon>
        <taxon>Streptophyta</taxon>
        <taxon>Embryophyta</taxon>
        <taxon>Tracheophyta</taxon>
        <taxon>Spermatophyta</taxon>
        <taxon>Magnoliopsida</taxon>
        <taxon>eudicotyledons</taxon>
        <taxon>Gunneridae</taxon>
        <taxon>Pentapetalae</taxon>
        <taxon>rosids</taxon>
        <taxon>Vitales</taxon>
        <taxon>Vitaceae</taxon>
        <taxon>Viteae</taxon>
        <taxon>Vitis</taxon>
    </lineage>
</organism>
<protein>
    <recommendedName>
        <fullName evidence="2">DUF4283 domain-containing protein</fullName>
    </recommendedName>
</protein>
<feature type="domain" description="DUF4283" evidence="2">
    <location>
        <begin position="113"/>
        <end position="172"/>
    </location>
</feature>
<dbReference type="Proteomes" id="UP000288805">
    <property type="component" value="Unassembled WGS sequence"/>
</dbReference>
<dbReference type="PANTHER" id="PTHR33116">
    <property type="entry name" value="REVERSE TRANSCRIPTASE ZINC-BINDING DOMAIN-CONTAINING PROTEIN-RELATED-RELATED"/>
    <property type="match status" value="1"/>
</dbReference>
<proteinExistence type="predicted"/>
<dbReference type="AlphaFoldDB" id="A0A438KJF7"/>
<dbReference type="Pfam" id="PF14111">
    <property type="entry name" value="DUF4283"/>
    <property type="match status" value="1"/>
</dbReference>
<dbReference type="PANTHER" id="PTHR33116:SF78">
    <property type="entry name" value="OS12G0587133 PROTEIN"/>
    <property type="match status" value="1"/>
</dbReference>